<dbReference type="AlphaFoldDB" id="A0A1X7GBU2"/>
<keyword evidence="7" id="KW-1185">Reference proteome</keyword>
<keyword evidence="4 5" id="KW-0408">Iron</keyword>
<dbReference type="CDD" id="cd00454">
    <property type="entry name" value="TrHb1_N"/>
    <property type="match status" value="1"/>
</dbReference>
<dbReference type="GO" id="GO:0019825">
    <property type="term" value="F:oxygen binding"/>
    <property type="evidence" value="ECO:0007669"/>
    <property type="project" value="InterPro"/>
</dbReference>
<keyword evidence="2 5" id="KW-0349">Heme</keyword>
<evidence type="ECO:0000256" key="4">
    <source>
        <dbReference type="ARBA" id="ARBA00023004"/>
    </source>
</evidence>
<dbReference type="OrthoDB" id="9795814at2"/>
<evidence type="ECO:0000256" key="2">
    <source>
        <dbReference type="ARBA" id="ARBA00022617"/>
    </source>
</evidence>
<name>A0A1X7GBU2_9SPHN</name>
<keyword evidence="1" id="KW-0813">Transport</keyword>
<dbReference type="InterPro" id="IPR001486">
    <property type="entry name" value="Hemoglobin_trunc"/>
</dbReference>
<gene>
    <name evidence="6" type="ORF">SAMN06295910_1506</name>
</gene>
<evidence type="ECO:0000256" key="3">
    <source>
        <dbReference type="ARBA" id="ARBA00022723"/>
    </source>
</evidence>
<dbReference type="GO" id="GO:0046872">
    <property type="term" value="F:metal ion binding"/>
    <property type="evidence" value="ECO:0007669"/>
    <property type="project" value="UniProtKB-KW"/>
</dbReference>
<dbReference type="InterPro" id="IPR012292">
    <property type="entry name" value="Globin/Proto"/>
</dbReference>
<dbReference type="RefSeq" id="WP_085218225.1">
    <property type="nucleotide sequence ID" value="NZ_LT840185.1"/>
</dbReference>
<dbReference type="InterPro" id="IPR009050">
    <property type="entry name" value="Globin-like_sf"/>
</dbReference>
<proteinExistence type="predicted"/>
<keyword evidence="3 5" id="KW-0479">Metal-binding</keyword>
<protein>
    <submittedName>
        <fullName evidence="6">Hemoglobin</fullName>
    </submittedName>
</protein>
<sequence>MILTAFLLAAATPAVHPGEEPVDPYEISDANAGAAPFAGDAMFRAFNGREGIDRIVTTFVGLNTSDPRISDIFKGQDIVRLNRTLREQFCYILGGGCAYTGRDMRSAHKDMGTQTADMNALVDNLQKAMTKEGVPFRAQNRFLAKLAPMKRDVVER</sequence>
<dbReference type="EMBL" id="LT840185">
    <property type="protein sequence ID" value="SMF67430.1"/>
    <property type="molecule type" value="Genomic_DNA"/>
</dbReference>
<evidence type="ECO:0000313" key="6">
    <source>
        <dbReference type="EMBL" id="SMF67430.1"/>
    </source>
</evidence>
<dbReference type="STRING" id="941907.SAMN06295910_1506"/>
<dbReference type="Proteomes" id="UP000192934">
    <property type="component" value="Chromosome I"/>
</dbReference>
<dbReference type="Gene3D" id="1.10.490.10">
    <property type="entry name" value="Globins"/>
    <property type="match status" value="1"/>
</dbReference>
<organism evidence="6 7">
    <name type="scientific">Allosphingosinicella indica</name>
    <dbReference type="NCBI Taxonomy" id="941907"/>
    <lineage>
        <taxon>Bacteria</taxon>
        <taxon>Pseudomonadati</taxon>
        <taxon>Pseudomonadota</taxon>
        <taxon>Alphaproteobacteria</taxon>
        <taxon>Sphingomonadales</taxon>
        <taxon>Sphingomonadaceae</taxon>
        <taxon>Allosphingosinicella</taxon>
    </lineage>
</organism>
<dbReference type="Pfam" id="PF01152">
    <property type="entry name" value="Bac_globin"/>
    <property type="match status" value="1"/>
</dbReference>
<evidence type="ECO:0000256" key="1">
    <source>
        <dbReference type="ARBA" id="ARBA00022448"/>
    </source>
</evidence>
<reference evidence="7" key="1">
    <citation type="submission" date="2017-04" db="EMBL/GenBank/DDBJ databases">
        <authorList>
            <person name="Varghese N."/>
            <person name="Submissions S."/>
        </authorList>
    </citation>
    <scope>NUCLEOTIDE SEQUENCE [LARGE SCALE GENOMIC DNA]</scope>
    <source>
        <strain evidence="7">Dd16</strain>
    </source>
</reference>
<dbReference type="SUPFAM" id="SSF46458">
    <property type="entry name" value="Globin-like"/>
    <property type="match status" value="1"/>
</dbReference>
<evidence type="ECO:0000313" key="7">
    <source>
        <dbReference type="Proteomes" id="UP000192934"/>
    </source>
</evidence>
<dbReference type="GO" id="GO:0020037">
    <property type="term" value="F:heme binding"/>
    <property type="evidence" value="ECO:0007669"/>
    <property type="project" value="InterPro"/>
</dbReference>
<evidence type="ECO:0000256" key="5">
    <source>
        <dbReference type="PIRSR" id="PIRSR601486-1"/>
    </source>
</evidence>
<feature type="binding site" description="distal binding residue" evidence="5">
    <location>
        <position position="108"/>
    </location>
    <ligand>
        <name>heme</name>
        <dbReference type="ChEBI" id="CHEBI:30413"/>
    </ligand>
    <ligandPart>
        <name>Fe</name>
        <dbReference type="ChEBI" id="CHEBI:18248"/>
    </ligandPart>
</feature>
<accession>A0A1X7GBU2</accession>